<feature type="transmembrane region" description="Helical" evidence="1">
    <location>
        <begin position="6"/>
        <end position="24"/>
    </location>
</feature>
<name>A0A174M8K3_9ACTN</name>
<dbReference type="RefSeq" id="WP_055252467.1">
    <property type="nucleotide sequence ID" value="NZ_CABIXX010000038.1"/>
</dbReference>
<keyword evidence="1" id="KW-0472">Membrane</keyword>
<keyword evidence="1" id="KW-0812">Transmembrane</keyword>
<dbReference type="EMBL" id="CZAQ01000038">
    <property type="protein sequence ID" value="CUP32772.1"/>
    <property type="molecule type" value="Genomic_DNA"/>
</dbReference>
<protein>
    <submittedName>
        <fullName evidence="2">Uncharacterized conserved protein</fullName>
    </submittedName>
</protein>
<evidence type="ECO:0000256" key="1">
    <source>
        <dbReference type="SAM" id="Phobius"/>
    </source>
</evidence>
<evidence type="ECO:0000313" key="2">
    <source>
        <dbReference type="EMBL" id="CUP32772.1"/>
    </source>
</evidence>
<dbReference type="InterPro" id="IPR019277">
    <property type="entry name" value="DUF2304"/>
</dbReference>
<dbReference type="AlphaFoldDB" id="A0A174M8K3"/>
<dbReference type="Proteomes" id="UP000095454">
    <property type="component" value="Unassembled WGS sequence"/>
</dbReference>
<evidence type="ECO:0000313" key="3">
    <source>
        <dbReference type="Proteomes" id="UP000095454"/>
    </source>
</evidence>
<accession>A0A174M8K3</accession>
<dbReference type="Pfam" id="PF10066">
    <property type="entry name" value="DUF2304"/>
    <property type="match status" value="1"/>
</dbReference>
<feature type="transmembrane region" description="Helical" evidence="1">
    <location>
        <begin position="36"/>
        <end position="59"/>
    </location>
</feature>
<keyword evidence="1" id="KW-1133">Transmembrane helix</keyword>
<feature type="transmembrane region" description="Helical" evidence="1">
    <location>
        <begin position="65"/>
        <end position="83"/>
    </location>
</feature>
<proteinExistence type="predicted"/>
<gene>
    <name evidence="2" type="ORF">ERS852514_01718</name>
</gene>
<sequence length="106" mass="11967">MSSVLRVVLILGAFAILFVIVKKLRKAQIQVLDSVFWLFFALSFVVFAAVPQIAFWLAGALGFESPSNFVFLYAIALLLYREFSNTVKIAELRRRVNALVEELALK</sequence>
<organism evidence="2 3">
    <name type="scientific">Collinsella aerofaciens</name>
    <dbReference type="NCBI Taxonomy" id="74426"/>
    <lineage>
        <taxon>Bacteria</taxon>
        <taxon>Bacillati</taxon>
        <taxon>Actinomycetota</taxon>
        <taxon>Coriobacteriia</taxon>
        <taxon>Coriobacteriales</taxon>
        <taxon>Coriobacteriaceae</taxon>
        <taxon>Collinsella</taxon>
    </lineage>
</organism>
<reference evidence="2 3" key="1">
    <citation type="submission" date="2015-09" db="EMBL/GenBank/DDBJ databases">
        <authorList>
            <consortium name="Pathogen Informatics"/>
        </authorList>
    </citation>
    <scope>NUCLEOTIDE SEQUENCE [LARGE SCALE GENOMIC DNA]</scope>
    <source>
        <strain evidence="2 3">2789STDY5834902</strain>
    </source>
</reference>